<dbReference type="Pfam" id="PF04296">
    <property type="entry name" value="YlxR"/>
    <property type="match status" value="1"/>
</dbReference>
<reference evidence="3 4" key="1">
    <citation type="submission" date="2019-08" db="EMBL/GenBank/DDBJ databases">
        <title>Bacterial whole genome sequence for Glaciihabitans sp. CHu50b-6-2.</title>
        <authorList>
            <person name="Jin L."/>
        </authorList>
    </citation>
    <scope>NUCLEOTIDE SEQUENCE [LARGE SCALE GENOMIC DNA]</scope>
    <source>
        <strain evidence="3 4">CHu50b-6-2</strain>
    </source>
</reference>
<keyword evidence="4" id="KW-1185">Reference proteome</keyword>
<dbReference type="Proteomes" id="UP000321379">
    <property type="component" value="Unassembled WGS sequence"/>
</dbReference>
<dbReference type="EMBL" id="VRMG01000013">
    <property type="protein sequence ID" value="TXN28506.1"/>
    <property type="molecule type" value="Genomic_DNA"/>
</dbReference>
<name>A0A5C8UJW4_9MICO</name>
<feature type="region of interest" description="Disordered" evidence="1">
    <location>
        <begin position="77"/>
        <end position="108"/>
    </location>
</feature>
<dbReference type="InterPro" id="IPR037465">
    <property type="entry name" value="YlxR"/>
</dbReference>
<dbReference type="RefSeq" id="WP_147784859.1">
    <property type="nucleotide sequence ID" value="NZ_VRMG01000013.1"/>
</dbReference>
<feature type="domain" description="YlxR" evidence="2">
    <location>
        <begin position="5"/>
        <end position="67"/>
    </location>
</feature>
<dbReference type="Gene3D" id="3.30.1230.10">
    <property type="entry name" value="YlxR-like"/>
    <property type="match status" value="1"/>
</dbReference>
<gene>
    <name evidence="3" type="ORF">FVP33_16825</name>
</gene>
<feature type="compositionally biased region" description="Basic and acidic residues" evidence="1">
    <location>
        <begin position="87"/>
        <end position="101"/>
    </location>
</feature>
<dbReference type="AlphaFoldDB" id="A0A5C8UJW4"/>
<evidence type="ECO:0000259" key="2">
    <source>
        <dbReference type="Pfam" id="PF04296"/>
    </source>
</evidence>
<comment type="caution">
    <text evidence="3">The sequence shown here is derived from an EMBL/GenBank/DDBJ whole genome shotgun (WGS) entry which is preliminary data.</text>
</comment>
<accession>A0A5C8UJW4</accession>
<dbReference type="SUPFAM" id="SSF64376">
    <property type="entry name" value="YlxR-like"/>
    <property type="match status" value="1"/>
</dbReference>
<dbReference type="PANTHER" id="PTHR34215:SF1">
    <property type="entry name" value="YLXR DOMAIN-CONTAINING PROTEIN"/>
    <property type="match status" value="1"/>
</dbReference>
<organism evidence="3 4">
    <name type="scientific">Lacisediminihabitans profunda</name>
    <dbReference type="NCBI Taxonomy" id="2594790"/>
    <lineage>
        <taxon>Bacteria</taxon>
        <taxon>Bacillati</taxon>
        <taxon>Actinomycetota</taxon>
        <taxon>Actinomycetes</taxon>
        <taxon>Micrococcales</taxon>
        <taxon>Microbacteriaceae</taxon>
        <taxon>Lacisediminihabitans</taxon>
    </lineage>
</organism>
<dbReference type="InterPro" id="IPR007393">
    <property type="entry name" value="YlxR_dom"/>
</dbReference>
<dbReference type="PANTHER" id="PTHR34215">
    <property type="entry name" value="BLL0784 PROTEIN"/>
    <property type="match status" value="1"/>
</dbReference>
<evidence type="ECO:0000313" key="4">
    <source>
        <dbReference type="Proteomes" id="UP000321379"/>
    </source>
</evidence>
<evidence type="ECO:0000313" key="3">
    <source>
        <dbReference type="EMBL" id="TXN28506.1"/>
    </source>
</evidence>
<protein>
    <submittedName>
        <fullName evidence="3">YlxR family protein</fullName>
    </submittedName>
</protein>
<proteinExistence type="predicted"/>
<dbReference type="InterPro" id="IPR035931">
    <property type="entry name" value="YlxR-like_sf"/>
</dbReference>
<sequence length="108" mass="11793">MKPVRTCLGCRQRAERSSLLRVVARDGEAVVDFSATLPGRGAWVHPTVDCVGTSITRKAFGRALRVDGVLAMQQLSEAVQTSTTHQSEPHGSKEEQAERQSDQLMSDN</sequence>
<evidence type="ECO:0000256" key="1">
    <source>
        <dbReference type="SAM" id="MobiDB-lite"/>
    </source>
</evidence>
<feature type="compositionally biased region" description="Polar residues" evidence="1">
    <location>
        <begin position="77"/>
        <end position="86"/>
    </location>
</feature>